<evidence type="ECO:0000256" key="1">
    <source>
        <dbReference type="SAM" id="MobiDB-lite"/>
    </source>
</evidence>
<keyword evidence="3" id="KW-1185">Reference proteome</keyword>
<dbReference type="OrthoDB" id="20105at2759"/>
<dbReference type="PANTHER" id="PTHR40069:SF1">
    <property type="entry name" value="YWBE PROTEIN"/>
    <property type="match status" value="1"/>
</dbReference>
<reference evidence="2 3" key="1">
    <citation type="journal article" date="2010" name="Nature">
        <title>The Ectocarpus genome and the independent evolution of multicellularity in brown algae.</title>
        <authorList>
            <person name="Cock J.M."/>
            <person name="Sterck L."/>
            <person name="Rouze P."/>
            <person name="Scornet D."/>
            <person name="Allen A.E."/>
            <person name="Amoutzias G."/>
            <person name="Anthouard V."/>
            <person name="Artiguenave F."/>
            <person name="Aury J.M."/>
            <person name="Badger J.H."/>
            <person name="Beszteri B."/>
            <person name="Billiau K."/>
            <person name="Bonnet E."/>
            <person name="Bothwell J.H."/>
            <person name="Bowler C."/>
            <person name="Boyen C."/>
            <person name="Brownlee C."/>
            <person name="Carrano C.J."/>
            <person name="Charrier B."/>
            <person name="Cho G.Y."/>
            <person name="Coelho S.M."/>
            <person name="Collen J."/>
            <person name="Corre E."/>
            <person name="Da Silva C."/>
            <person name="Delage L."/>
            <person name="Delaroque N."/>
            <person name="Dittami S.M."/>
            <person name="Doulbeau S."/>
            <person name="Elias M."/>
            <person name="Farnham G."/>
            <person name="Gachon C.M."/>
            <person name="Gschloessl B."/>
            <person name="Heesch S."/>
            <person name="Jabbari K."/>
            <person name="Jubin C."/>
            <person name="Kawai H."/>
            <person name="Kimura K."/>
            <person name="Kloareg B."/>
            <person name="Kupper F.C."/>
            <person name="Lang D."/>
            <person name="Le Bail A."/>
            <person name="Leblanc C."/>
            <person name="Lerouge P."/>
            <person name="Lohr M."/>
            <person name="Lopez P.J."/>
            <person name="Martens C."/>
            <person name="Maumus F."/>
            <person name="Michel G."/>
            <person name="Miranda-Saavedra D."/>
            <person name="Morales J."/>
            <person name="Moreau H."/>
            <person name="Motomura T."/>
            <person name="Nagasato C."/>
            <person name="Napoli C.A."/>
            <person name="Nelson D.R."/>
            <person name="Nyvall-Collen P."/>
            <person name="Peters A.F."/>
            <person name="Pommier C."/>
            <person name="Potin P."/>
            <person name="Poulain J."/>
            <person name="Quesneville H."/>
            <person name="Read B."/>
            <person name="Rensing S.A."/>
            <person name="Ritter A."/>
            <person name="Rousvoal S."/>
            <person name="Samanta M."/>
            <person name="Samson G."/>
            <person name="Schroeder D.C."/>
            <person name="Segurens B."/>
            <person name="Strittmatter M."/>
            <person name="Tonon T."/>
            <person name="Tregear J.W."/>
            <person name="Valentin K."/>
            <person name="von Dassow P."/>
            <person name="Yamagishi T."/>
            <person name="Van de Peer Y."/>
            <person name="Wincker P."/>
        </authorList>
    </citation>
    <scope>NUCLEOTIDE SEQUENCE [LARGE SCALE GENOMIC DNA]</scope>
    <source>
        <strain evidence="3">Ec32 / CCAP1310/4</strain>
    </source>
</reference>
<name>D8LJ50_ECTSI</name>
<protein>
    <submittedName>
        <fullName evidence="2">Uncharacterized protein</fullName>
    </submittedName>
</protein>
<feature type="compositionally biased region" description="Gly residues" evidence="1">
    <location>
        <begin position="14"/>
        <end position="23"/>
    </location>
</feature>
<gene>
    <name evidence="2" type="ORF">Esi_0024_0065</name>
</gene>
<dbReference type="EMBL" id="FN648420">
    <property type="protein sequence ID" value="CBN76934.1"/>
    <property type="molecule type" value="Genomic_DNA"/>
</dbReference>
<dbReference type="EMBL" id="FN649740">
    <property type="protein sequence ID" value="CBN76934.1"/>
    <property type="molecule type" value="Genomic_DNA"/>
</dbReference>
<dbReference type="AlphaFoldDB" id="D8LJ50"/>
<dbReference type="Pfam" id="PF09962">
    <property type="entry name" value="DUF2196"/>
    <property type="match status" value="1"/>
</dbReference>
<dbReference type="NCBIfam" id="TIGR03833">
    <property type="entry name" value="YwbE family protein"/>
    <property type="match status" value="1"/>
</dbReference>
<proteinExistence type="predicted"/>
<dbReference type="PANTHER" id="PTHR40069">
    <property type="entry name" value="YWBE PROTEIN"/>
    <property type="match status" value="1"/>
</dbReference>
<accession>D8LJ50</accession>
<evidence type="ECO:0000313" key="2">
    <source>
        <dbReference type="EMBL" id="CBN76934.1"/>
    </source>
</evidence>
<dbReference type="Proteomes" id="UP000002630">
    <property type="component" value="Linkage Group LG15"/>
</dbReference>
<dbReference type="InParanoid" id="D8LJ50"/>
<feature type="compositionally biased region" description="Polar residues" evidence="1">
    <location>
        <begin position="65"/>
        <end position="75"/>
    </location>
</feature>
<evidence type="ECO:0000313" key="3">
    <source>
        <dbReference type="Proteomes" id="UP000002630"/>
    </source>
</evidence>
<feature type="region of interest" description="Disordered" evidence="1">
    <location>
        <begin position="1"/>
        <end position="87"/>
    </location>
</feature>
<organism evidence="2 3">
    <name type="scientific">Ectocarpus siliculosus</name>
    <name type="common">Brown alga</name>
    <name type="synonym">Conferva siliculosa</name>
    <dbReference type="NCBI Taxonomy" id="2880"/>
    <lineage>
        <taxon>Eukaryota</taxon>
        <taxon>Sar</taxon>
        <taxon>Stramenopiles</taxon>
        <taxon>Ochrophyta</taxon>
        <taxon>PX clade</taxon>
        <taxon>Phaeophyceae</taxon>
        <taxon>Ectocarpales</taxon>
        <taxon>Ectocarpaceae</taxon>
        <taxon>Ectocarpus</taxon>
    </lineage>
</organism>
<dbReference type="InterPro" id="IPR019240">
    <property type="entry name" value="DUF2196"/>
</dbReference>
<sequence length="87" mass="9155">MFSSSALEGRRRGGGGGGGGRGRGAGRRSPDYGPRAGQRRSNVPPGTSVEVVQKQHQRTGELTPGTVSRLLTNSGFHPRGIKVTRLM</sequence>